<protein>
    <submittedName>
        <fullName evidence="1">Uncharacterized protein</fullName>
    </submittedName>
</protein>
<evidence type="ECO:0000313" key="2">
    <source>
        <dbReference type="Proteomes" id="UP000269271"/>
    </source>
</evidence>
<organism evidence="1 2">
    <name type="scientific">Burkholderia contaminans</name>
    <dbReference type="NCBI Taxonomy" id="488447"/>
    <lineage>
        <taxon>Bacteria</taxon>
        <taxon>Pseudomonadati</taxon>
        <taxon>Pseudomonadota</taxon>
        <taxon>Betaproteobacteria</taxon>
        <taxon>Burkholderiales</taxon>
        <taxon>Burkholderiaceae</taxon>
        <taxon>Burkholderia</taxon>
        <taxon>Burkholderia cepacia complex</taxon>
    </lineage>
</organism>
<comment type="caution">
    <text evidence="1">The sequence shown here is derived from an EMBL/GenBank/DDBJ whole genome shotgun (WGS) entry which is preliminary data.</text>
</comment>
<sequence length="119" mass="12965">MQDYLIYDSDGRIATRARMPDAMIDIQVVPEGGTLLRAPCDIALDWVEGGEVKRRPANPSTIDGMSLKNLPVPCTIVVNGEAHDCTDRSATLSFSQPGTYPVIVKAWPMLDATFEVTQA</sequence>
<proteinExistence type="predicted"/>
<dbReference type="RefSeq" id="WP_124618527.1">
    <property type="nucleotide sequence ID" value="NZ_QTQX01000013.1"/>
</dbReference>
<name>A0A3N8QS70_9BURK</name>
<dbReference type="EMBL" id="QTQX01000013">
    <property type="protein sequence ID" value="RQT26060.1"/>
    <property type="molecule type" value="Genomic_DNA"/>
</dbReference>
<accession>A0A3N8QS70</accession>
<dbReference type="AlphaFoldDB" id="A0A3N8QS70"/>
<gene>
    <name evidence="1" type="ORF">DF037_20440</name>
</gene>
<dbReference type="Proteomes" id="UP000269271">
    <property type="component" value="Unassembled WGS sequence"/>
</dbReference>
<evidence type="ECO:0000313" key="1">
    <source>
        <dbReference type="EMBL" id="RQT26060.1"/>
    </source>
</evidence>
<reference evidence="1 2" key="1">
    <citation type="submission" date="2018-08" db="EMBL/GenBank/DDBJ databases">
        <title>Comparative analysis of Burkholderia isolates from Puerto Rico.</title>
        <authorList>
            <person name="Hall C."/>
            <person name="Sahl J."/>
            <person name="Wagner D."/>
        </authorList>
    </citation>
    <scope>NUCLEOTIDE SEQUENCE [LARGE SCALE GENOMIC DNA]</scope>
    <source>
        <strain evidence="1 2">Bp9001</strain>
    </source>
</reference>